<organism evidence="1 2">
    <name type="scientific">Flavobacterium branchiarum</name>
    <dbReference type="NCBI Taxonomy" id="1114870"/>
    <lineage>
        <taxon>Bacteria</taxon>
        <taxon>Pseudomonadati</taxon>
        <taxon>Bacteroidota</taxon>
        <taxon>Flavobacteriia</taxon>
        <taxon>Flavobacteriales</taxon>
        <taxon>Flavobacteriaceae</taxon>
        <taxon>Flavobacterium</taxon>
    </lineage>
</organism>
<dbReference type="EMBL" id="JBHMEX010000014">
    <property type="protein sequence ID" value="MFB9063380.1"/>
    <property type="molecule type" value="Genomic_DNA"/>
</dbReference>
<reference evidence="1 2" key="1">
    <citation type="submission" date="2024-09" db="EMBL/GenBank/DDBJ databases">
        <authorList>
            <person name="Sun Q."/>
            <person name="Mori K."/>
        </authorList>
    </citation>
    <scope>NUCLEOTIDE SEQUENCE [LARGE SCALE GENOMIC DNA]</scope>
    <source>
        <strain evidence="1 2">CECT 7908</strain>
    </source>
</reference>
<accession>A0ABV5FIL7</accession>
<protein>
    <submittedName>
        <fullName evidence="1">Uncharacterized protein</fullName>
    </submittedName>
</protein>
<keyword evidence="2" id="KW-1185">Reference proteome</keyword>
<proteinExistence type="predicted"/>
<dbReference type="RefSeq" id="WP_290267219.1">
    <property type="nucleotide sequence ID" value="NZ_JAUFQQ010000005.1"/>
</dbReference>
<dbReference type="Proteomes" id="UP001589589">
    <property type="component" value="Unassembled WGS sequence"/>
</dbReference>
<sequence length="129" mass="15348">MHFHDVTLFNSGDRAFNFQLTKMNGSHLHSICLNISILCPYFTYYVLDTLVDLEQVKWIGRPYKNEELEILYATEINKIIKLVEKKLRITKFPSELLTYKLPQISKGFIPFGEFTFFNAFFLDEYYTRL</sequence>
<comment type="caution">
    <text evidence="1">The sequence shown here is derived from an EMBL/GenBank/DDBJ whole genome shotgun (WGS) entry which is preliminary data.</text>
</comment>
<evidence type="ECO:0000313" key="1">
    <source>
        <dbReference type="EMBL" id="MFB9063380.1"/>
    </source>
</evidence>
<gene>
    <name evidence="1" type="ORF">ACFFUQ_05040</name>
</gene>
<name>A0ABV5FIL7_9FLAO</name>
<evidence type="ECO:0000313" key="2">
    <source>
        <dbReference type="Proteomes" id="UP001589589"/>
    </source>
</evidence>